<accession>A0ABD5PQQ4</accession>
<keyword evidence="2" id="KW-1185">Reference proteome</keyword>
<gene>
    <name evidence="1" type="ORF">ACFO5R_12810</name>
</gene>
<proteinExistence type="predicted"/>
<organism evidence="1 2">
    <name type="scientific">Halosolutus amylolyticus</name>
    <dbReference type="NCBI Taxonomy" id="2932267"/>
    <lineage>
        <taxon>Archaea</taxon>
        <taxon>Methanobacteriati</taxon>
        <taxon>Methanobacteriota</taxon>
        <taxon>Stenosarchaea group</taxon>
        <taxon>Halobacteria</taxon>
        <taxon>Halobacteriales</taxon>
        <taxon>Natrialbaceae</taxon>
        <taxon>Halosolutus</taxon>
    </lineage>
</organism>
<reference evidence="1 2" key="1">
    <citation type="journal article" date="2019" name="Int. J. Syst. Evol. Microbiol.">
        <title>The Global Catalogue of Microorganisms (GCM) 10K type strain sequencing project: providing services to taxonomists for standard genome sequencing and annotation.</title>
        <authorList>
            <consortium name="The Broad Institute Genomics Platform"/>
            <consortium name="The Broad Institute Genome Sequencing Center for Infectious Disease"/>
            <person name="Wu L."/>
            <person name="Ma J."/>
        </authorList>
    </citation>
    <scope>NUCLEOTIDE SEQUENCE [LARGE SCALE GENOMIC DNA]</scope>
    <source>
        <strain evidence="1 2">WLHS5</strain>
    </source>
</reference>
<evidence type="ECO:0000313" key="2">
    <source>
        <dbReference type="Proteomes" id="UP001595898"/>
    </source>
</evidence>
<comment type="caution">
    <text evidence="1">The sequence shown here is derived from an EMBL/GenBank/DDBJ whole genome shotgun (WGS) entry which is preliminary data.</text>
</comment>
<dbReference type="Proteomes" id="UP001595898">
    <property type="component" value="Unassembled WGS sequence"/>
</dbReference>
<name>A0ABD5PQQ4_9EURY</name>
<sequence>MDYRFSEWLRCPSCDEVEDISMMAHKTDIVLECYECGQISEYTVGEDIAIHELDIDAIAEVVDEQFGD</sequence>
<protein>
    <submittedName>
        <fullName evidence="1">Uncharacterized protein</fullName>
    </submittedName>
</protein>
<dbReference type="AlphaFoldDB" id="A0ABD5PQQ4"/>
<evidence type="ECO:0000313" key="1">
    <source>
        <dbReference type="EMBL" id="MFC4542803.1"/>
    </source>
</evidence>
<dbReference type="RefSeq" id="WP_250140505.1">
    <property type="nucleotide sequence ID" value="NZ_JALIQP010000002.1"/>
</dbReference>
<dbReference type="EMBL" id="JBHSFA010000007">
    <property type="protein sequence ID" value="MFC4542803.1"/>
    <property type="molecule type" value="Genomic_DNA"/>
</dbReference>